<dbReference type="InterPro" id="IPR036259">
    <property type="entry name" value="MFS_trans_sf"/>
</dbReference>
<dbReference type="EMBL" id="CP003923">
    <property type="protein sequence ID" value="AIC93102.1"/>
    <property type="molecule type" value="Genomic_DNA"/>
</dbReference>
<feature type="transmembrane region" description="Helical" evidence="7">
    <location>
        <begin position="165"/>
        <end position="187"/>
    </location>
</feature>
<dbReference type="AlphaFoldDB" id="A0A060LSK4"/>
<feature type="transmembrane region" description="Helical" evidence="7">
    <location>
        <begin position="378"/>
        <end position="396"/>
    </location>
</feature>
<dbReference type="PANTHER" id="PTHR23513:SF6">
    <property type="entry name" value="MAJOR FACILITATOR SUPERFAMILY ASSOCIATED DOMAIN-CONTAINING PROTEIN"/>
    <property type="match status" value="1"/>
</dbReference>
<keyword evidence="3" id="KW-1003">Cell membrane</keyword>
<evidence type="ECO:0000256" key="4">
    <source>
        <dbReference type="ARBA" id="ARBA00022692"/>
    </source>
</evidence>
<keyword evidence="5 7" id="KW-1133">Transmembrane helix</keyword>
<dbReference type="PATRIC" id="fig|1246626.3.peg.482"/>
<dbReference type="eggNOG" id="COG2211">
    <property type="taxonomic scope" value="Bacteria"/>
</dbReference>
<evidence type="ECO:0000256" key="5">
    <source>
        <dbReference type="ARBA" id="ARBA00022989"/>
    </source>
</evidence>
<dbReference type="Gene3D" id="1.20.1250.20">
    <property type="entry name" value="MFS general substrate transporter like domains"/>
    <property type="match status" value="1"/>
</dbReference>
<feature type="transmembrane region" description="Helical" evidence="7">
    <location>
        <begin position="289"/>
        <end position="306"/>
    </location>
</feature>
<evidence type="ECO:0000256" key="6">
    <source>
        <dbReference type="ARBA" id="ARBA00023136"/>
    </source>
</evidence>
<proteinExistence type="predicted"/>
<dbReference type="PANTHER" id="PTHR23513">
    <property type="entry name" value="INTEGRAL MEMBRANE EFFLUX PROTEIN-RELATED"/>
    <property type="match status" value="1"/>
</dbReference>
<keyword evidence="2" id="KW-0813">Transport</keyword>
<feature type="transmembrane region" description="Helical" evidence="7">
    <location>
        <begin position="73"/>
        <end position="94"/>
    </location>
</feature>
<reference evidence="8 9" key="1">
    <citation type="journal article" date="2014" name="Gene">
        <title>A comparative genomic analysis of the alkalitolerant soil bacterium Bacillus lehensis G1.</title>
        <authorList>
            <person name="Noor Y.M."/>
            <person name="Samsulrizal N.H."/>
            <person name="Jema'on N.A."/>
            <person name="Low K.O."/>
            <person name="Ramli A.N."/>
            <person name="Alias N.I."/>
            <person name="Damis S.I."/>
            <person name="Fuzi S.F."/>
            <person name="Isa M.N."/>
            <person name="Murad A.M."/>
            <person name="Raih M.F."/>
            <person name="Bakar F.D."/>
            <person name="Najimudin N."/>
            <person name="Mahadi N.M."/>
            <person name="Illias R.M."/>
        </authorList>
    </citation>
    <scope>NUCLEOTIDE SEQUENCE [LARGE SCALE GENOMIC DNA]</scope>
    <source>
        <strain evidence="8 9">G1</strain>
    </source>
</reference>
<dbReference type="OrthoDB" id="2287060at2"/>
<dbReference type="CDD" id="cd06173">
    <property type="entry name" value="MFS_MefA_like"/>
    <property type="match status" value="1"/>
</dbReference>
<dbReference type="Proteomes" id="UP000027142">
    <property type="component" value="Chromosome"/>
</dbReference>
<keyword evidence="6 7" id="KW-0472">Membrane</keyword>
<dbReference type="RefSeq" id="WP_038476759.1">
    <property type="nucleotide sequence ID" value="NZ_CP003923.1"/>
</dbReference>
<feature type="transmembrane region" description="Helical" evidence="7">
    <location>
        <begin position="100"/>
        <end position="119"/>
    </location>
</feature>
<dbReference type="STRING" id="1246626.BleG1_0494"/>
<dbReference type="SUPFAM" id="SSF103473">
    <property type="entry name" value="MFS general substrate transporter"/>
    <property type="match status" value="1"/>
</dbReference>
<dbReference type="GO" id="GO:0005886">
    <property type="term" value="C:plasma membrane"/>
    <property type="evidence" value="ECO:0007669"/>
    <property type="project" value="UniProtKB-SubCell"/>
</dbReference>
<feature type="transmembrane region" description="Helical" evidence="7">
    <location>
        <begin position="255"/>
        <end position="277"/>
    </location>
</feature>
<organism evidence="8 9">
    <name type="scientific">Shouchella lehensis G1</name>
    <dbReference type="NCBI Taxonomy" id="1246626"/>
    <lineage>
        <taxon>Bacteria</taxon>
        <taxon>Bacillati</taxon>
        <taxon>Bacillota</taxon>
        <taxon>Bacilli</taxon>
        <taxon>Bacillales</taxon>
        <taxon>Bacillaceae</taxon>
        <taxon>Shouchella</taxon>
    </lineage>
</organism>
<name>A0A060LSK4_9BACI</name>
<feature type="transmembrane region" description="Helical" evidence="7">
    <location>
        <begin position="347"/>
        <end position="372"/>
    </location>
</feature>
<feature type="transmembrane region" description="Helical" evidence="7">
    <location>
        <begin position="226"/>
        <end position="249"/>
    </location>
</feature>
<evidence type="ECO:0000313" key="9">
    <source>
        <dbReference type="Proteomes" id="UP000027142"/>
    </source>
</evidence>
<dbReference type="KEGG" id="ble:BleG1_0494"/>
<keyword evidence="4 7" id="KW-0812">Transmembrane</keyword>
<feature type="transmembrane region" description="Helical" evidence="7">
    <location>
        <begin position="12"/>
        <end position="35"/>
    </location>
</feature>
<evidence type="ECO:0000313" key="8">
    <source>
        <dbReference type="EMBL" id="AIC93102.1"/>
    </source>
</evidence>
<feature type="transmembrane region" description="Helical" evidence="7">
    <location>
        <begin position="41"/>
        <end position="61"/>
    </location>
</feature>
<accession>A0A060LSK4</accession>
<evidence type="ECO:0000256" key="7">
    <source>
        <dbReference type="SAM" id="Phobius"/>
    </source>
</evidence>
<feature type="transmembrane region" description="Helical" evidence="7">
    <location>
        <begin position="312"/>
        <end position="335"/>
    </location>
</feature>
<dbReference type="InterPro" id="IPR010290">
    <property type="entry name" value="TM_effector"/>
</dbReference>
<dbReference type="Pfam" id="PF05977">
    <property type="entry name" value="MFS_3"/>
    <property type="match status" value="1"/>
</dbReference>
<protein>
    <submittedName>
        <fullName evidence="8">Major facilitator superfamily protein</fullName>
    </submittedName>
</protein>
<gene>
    <name evidence="8" type="ORF">BleG1_0494</name>
</gene>
<sequence length="428" mass="46786">MKLLKNRNFMVMLSGRMVTNIGEGLYAVAAMWLIFELSGSTFYTGLVGFFSIIPRLIQFVSGPIIDRLPLRQLLVSAQIIQALLLFTVPILYFFDFLNVGYLLIITPLMSLFNMIIFPAQTAALPTIVETKDLTKANSWFTLVYQGIDTLTFALGGVIVGLTGAIAVYLMDVILLLIAAFIFSFLSIRAKISPSKHKVPIKSRVKIYRKELEEGIEILKVEAFKKLLIGVLLTNAVWAGIIAISPQFAAQNGGSAFYGFLLAAVATGSLIGALIAPLIKLFEQVGLGKIYSFAFMLSGTFMLAIFFSPWNWLTILLFCLASIPGGVTNILINATIQKGIPKEMLGRVFSAAFSLSGFAAPLGSLIGGSVIGVLFGTEIMIVIGGFVTILVGSWWLVDRVTRDLPKMENITPEVFLPKRFLDKKQVDNG</sequence>
<comment type="subcellular location">
    <subcellularLocation>
        <location evidence="1">Cell membrane</location>
        <topology evidence="1">Multi-pass membrane protein</topology>
    </subcellularLocation>
</comment>
<feature type="transmembrane region" description="Helical" evidence="7">
    <location>
        <begin position="139"/>
        <end position="159"/>
    </location>
</feature>
<dbReference type="HOGENOM" id="CLU_034180_13_1_9"/>
<keyword evidence="9" id="KW-1185">Reference proteome</keyword>
<evidence type="ECO:0000256" key="1">
    <source>
        <dbReference type="ARBA" id="ARBA00004651"/>
    </source>
</evidence>
<evidence type="ECO:0000256" key="3">
    <source>
        <dbReference type="ARBA" id="ARBA00022475"/>
    </source>
</evidence>
<evidence type="ECO:0000256" key="2">
    <source>
        <dbReference type="ARBA" id="ARBA00022448"/>
    </source>
</evidence>